<evidence type="ECO:0008006" key="13">
    <source>
        <dbReference type="Google" id="ProtNLM"/>
    </source>
</evidence>
<dbReference type="EMBL" id="PZQS01000002">
    <property type="protein sequence ID" value="PVD35450.1"/>
    <property type="molecule type" value="Genomic_DNA"/>
</dbReference>
<dbReference type="InterPro" id="IPR010895">
    <property type="entry name" value="CHRD"/>
</dbReference>
<organism evidence="11 12">
    <name type="scientific">Pomacea canaliculata</name>
    <name type="common">Golden apple snail</name>
    <dbReference type="NCBI Taxonomy" id="400727"/>
    <lineage>
        <taxon>Eukaryota</taxon>
        <taxon>Metazoa</taxon>
        <taxon>Spiralia</taxon>
        <taxon>Lophotrochozoa</taxon>
        <taxon>Mollusca</taxon>
        <taxon>Gastropoda</taxon>
        <taxon>Caenogastropoda</taxon>
        <taxon>Architaenioglossa</taxon>
        <taxon>Ampullarioidea</taxon>
        <taxon>Ampullariidae</taxon>
        <taxon>Pomacea</taxon>
    </lineage>
</organism>
<evidence type="ECO:0000313" key="11">
    <source>
        <dbReference type="EMBL" id="PVD35450.1"/>
    </source>
</evidence>
<evidence type="ECO:0000313" key="12">
    <source>
        <dbReference type="Proteomes" id="UP000245119"/>
    </source>
</evidence>
<evidence type="ECO:0000256" key="7">
    <source>
        <dbReference type="PROSITE-ProRule" id="PRU00230"/>
    </source>
</evidence>
<feature type="compositionally biased region" description="Acidic residues" evidence="8">
    <location>
        <begin position="189"/>
        <end position="199"/>
    </location>
</feature>
<evidence type="ECO:0000256" key="8">
    <source>
        <dbReference type="SAM" id="MobiDB-lite"/>
    </source>
</evidence>
<dbReference type="STRING" id="400727.A0A2T7PPX0"/>
<accession>A0A2T7PPX0</accession>
<protein>
    <recommendedName>
        <fullName evidence="13">Chordin</fullName>
    </recommendedName>
</protein>
<evidence type="ECO:0000256" key="2">
    <source>
        <dbReference type="ARBA" id="ARBA00007156"/>
    </source>
</evidence>
<evidence type="ECO:0000256" key="5">
    <source>
        <dbReference type="ARBA" id="ARBA00022737"/>
    </source>
</evidence>
<dbReference type="InterPro" id="IPR016353">
    <property type="entry name" value="Chordin"/>
</dbReference>
<dbReference type="SMART" id="SM00754">
    <property type="entry name" value="CHRD"/>
    <property type="match status" value="2"/>
</dbReference>
<dbReference type="InterPro" id="IPR052278">
    <property type="entry name" value="Chordin-like_regulators"/>
</dbReference>
<dbReference type="GO" id="GO:0036122">
    <property type="term" value="F:BMP binding"/>
    <property type="evidence" value="ECO:0007669"/>
    <property type="project" value="TreeGrafter"/>
</dbReference>
<evidence type="ECO:0000259" key="9">
    <source>
        <dbReference type="PROSITE" id="PS50184"/>
    </source>
</evidence>
<keyword evidence="4" id="KW-0964">Secreted</keyword>
<dbReference type="PROSITE" id="PS50933">
    <property type="entry name" value="CHRD"/>
    <property type="match status" value="2"/>
</dbReference>
<evidence type="ECO:0000259" key="10">
    <source>
        <dbReference type="PROSITE" id="PS50933"/>
    </source>
</evidence>
<dbReference type="Gene3D" id="2.10.70.10">
    <property type="entry name" value="Complement Module, domain 1"/>
    <property type="match status" value="1"/>
</dbReference>
<dbReference type="PANTHER" id="PTHR46526">
    <property type="entry name" value="CHORDIN"/>
    <property type="match status" value="1"/>
</dbReference>
<feature type="domain" description="VWFC" evidence="9">
    <location>
        <begin position="731"/>
        <end position="794"/>
    </location>
</feature>
<keyword evidence="6" id="KW-0325">Glycoprotein</keyword>
<dbReference type="Pfam" id="PF00093">
    <property type="entry name" value="VWC"/>
    <property type="match status" value="2"/>
</dbReference>
<gene>
    <name evidence="11" type="ORF">C0Q70_02412</name>
</gene>
<feature type="compositionally biased region" description="Basic and acidic residues" evidence="8">
    <location>
        <begin position="113"/>
        <end position="123"/>
    </location>
</feature>
<dbReference type="GO" id="GO:0048731">
    <property type="term" value="P:system development"/>
    <property type="evidence" value="ECO:0007669"/>
    <property type="project" value="UniProtKB-ARBA"/>
</dbReference>
<evidence type="ECO:0000256" key="1">
    <source>
        <dbReference type="ARBA" id="ARBA00004613"/>
    </source>
</evidence>
<comment type="subcellular location">
    <subcellularLocation>
        <location evidence="1">Secreted</location>
    </subcellularLocation>
</comment>
<evidence type="ECO:0000256" key="4">
    <source>
        <dbReference type="ARBA" id="ARBA00022525"/>
    </source>
</evidence>
<keyword evidence="5" id="KW-0677">Repeat</keyword>
<dbReference type="GO" id="GO:0030514">
    <property type="term" value="P:negative regulation of BMP signaling pathway"/>
    <property type="evidence" value="ECO:0007669"/>
    <property type="project" value="TreeGrafter"/>
</dbReference>
<feature type="compositionally biased region" description="Basic and acidic residues" evidence="8">
    <location>
        <begin position="56"/>
        <end position="73"/>
    </location>
</feature>
<dbReference type="Gene3D" id="6.20.200.20">
    <property type="match status" value="3"/>
</dbReference>
<keyword evidence="12" id="KW-1185">Reference proteome</keyword>
<dbReference type="SUPFAM" id="SSF57603">
    <property type="entry name" value="FnI-like domain"/>
    <property type="match status" value="4"/>
</dbReference>
<feature type="region of interest" description="Disordered" evidence="8">
    <location>
        <begin position="48"/>
        <end position="153"/>
    </location>
</feature>
<dbReference type="PROSITE" id="PS01208">
    <property type="entry name" value="VWFC_1"/>
    <property type="match status" value="3"/>
</dbReference>
<dbReference type="GO" id="GO:0009953">
    <property type="term" value="P:dorsal/ventral pattern formation"/>
    <property type="evidence" value="ECO:0007669"/>
    <property type="project" value="TreeGrafter"/>
</dbReference>
<dbReference type="Pfam" id="PF07452">
    <property type="entry name" value="CHRD"/>
    <property type="match status" value="1"/>
</dbReference>
<feature type="domain" description="CHRD" evidence="10">
    <location>
        <begin position="457"/>
        <end position="583"/>
    </location>
</feature>
<dbReference type="PIRSF" id="PIRSF002496">
    <property type="entry name" value="Chordin"/>
    <property type="match status" value="1"/>
</dbReference>
<dbReference type="InterPro" id="IPR001007">
    <property type="entry name" value="VWF_dom"/>
</dbReference>
<keyword evidence="3 7" id="KW-0217">Developmental protein</keyword>
<reference evidence="11 12" key="1">
    <citation type="submission" date="2018-04" db="EMBL/GenBank/DDBJ databases">
        <title>The genome of golden apple snail Pomacea canaliculata provides insight into stress tolerance and invasive adaptation.</title>
        <authorList>
            <person name="Liu C."/>
            <person name="Liu B."/>
            <person name="Ren Y."/>
            <person name="Zhang Y."/>
            <person name="Wang H."/>
            <person name="Li S."/>
            <person name="Jiang F."/>
            <person name="Yin L."/>
            <person name="Zhang G."/>
            <person name="Qian W."/>
            <person name="Fan W."/>
        </authorList>
    </citation>
    <scope>NUCLEOTIDE SEQUENCE [LARGE SCALE GENOMIC DNA]</scope>
    <source>
        <strain evidence="11">SZHN2017</strain>
        <tissue evidence="11">Muscle</tissue>
    </source>
</reference>
<comment type="caution">
    <text evidence="11">The sequence shown here is derived from an EMBL/GenBank/DDBJ whole genome shotgun (WGS) entry which is preliminary data.</text>
</comment>
<dbReference type="SMART" id="SM00214">
    <property type="entry name" value="VWC"/>
    <property type="match status" value="4"/>
</dbReference>
<proteinExistence type="inferred from homology"/>
<feature type="region of interest" description="Disordered" evidence="8">
    <location>
        <begin position="183"/>
        <end position="202"/>
    </location>
</feature>
<dbReference type="AlphaFoldDB" id="A0A2T7PPX0"/>
<feature type="compositionally biased region" description="Basic and acidic residues" evidence="8">
    <location>
        <begin position="85"/>
        <end position="103"/>
    </location>
</feature>
<dbReference type="PROSITE" id="PS50184">
    <property type="entry name" value="VWFC_2"/>
    <property type="match status" value="3"/>
</dbReference>
<evidence type="ECO:0000256" key="6">
    <source>
        <dbReference type="ARBA" id="ARBA00023180"/>
    </source>
</evidence>
<feature type="domain" description="VWFC" evidence="9">
    <location>
        <begin position="800"/>
        <end position="869"/>
    </location>
</feature>
<comment type="similarity">
    <text evidence="2">Belongs to the chordin family.</text>
</comment>
<dbReference type="PANTHER" id="PTHR46526:SF1">
    <property type="entry name" value="CHORDIN"/>
    <property type="match status" value="1"/>
</dbReference>
<dbReference type="GO" id="GO:0005615">
    <property type="term" value="C:extracellular space"/>
    <property type="evidence" value="ECO:0007669"/>
    <property type="project" value="TreeGrafter"/>
</dbReference>
<sequence>MKINLLRIRSTTQVSHLLCGWEKISAVTSKSLKRFVEVVNIGRLLGIENTSDPPDDAAKLPLDARRSGREEVFRGVNSRQSSNRGIKEKQTRRESPAVKRDMTGRGARGQARRYIDVAREHHQGPQAQQGASNLHGGRQQGVGGERGGPDRDRMESYEWADRMWQGAHVVARGSCRQNEAEEECRAVGEEEEEEEEEDLEARVPQGKNDFETNFTFRPKGKVTGLYSEDQQHYHKVNEFRALLTGRNVRRHPVRTSSVAIIYMTVERGELRYAVRYSKLDGPKFLQITDVNGKVIFEKPIEKPRHQKGGRKLCGVWQKIPTVYLQYFRQERLFAVITASKYPDGLVAGRIVPNDMTATEIFSSVLSSKTSEGIGGMASFEFDPTTNLLKYVIHVDSLVNAGEAYIPGLLMSRTTKLAGTWKMSKKKERNQLARGRLRVRVVSHNGAAISGIVQPRLTCEAFQAVLSGSNALETHNAVSAGSAIVDLTETGGLEFKVNIGDKCFNSTFPGSSSRKKNLNERIVANLHGSFSADNQSFDGWTNGTYKKLDAKDIYNLLNNRLYINVATRSHRVSELRGRLVPVPFSSQPFSVVSVTSAPAVLQPVSAEAGGGAAHAWLSMDVGCLLRYEAVVARVGTNNEVEDVSGSFGVVLGSLDNRLQKISSGSVANLTEGMFHDLDKGRAFLQINSGPDSKAIFRGNVSLPNTCWQYAQDLESTVAVDEQRLSEGDGPSLRCYFEGTFYDVGDSWLPDINATCNTCSCMVSTKGKVVCHAVICPRLTCRNPIKLDSECCPTCPDESWSGTCTLGKDPRQYPLQRSWHPFLPLSGFAKCVTCTCKSHKNPICSRLECPKLNCPGRELVKSPEDCCPVCGREFCSFPSFAGPLFSTQFGTCNFMGEWKADGDSWHPRVKPFGYMKCFLCTCKAGEFTCGRTQCPELTCKRKIRSSQSCCDECDPNHQEEEDADSKEEKGCTFGGKSYAHRAKWRPPAAPTGDSRCAKCTCKDGKVRCKIRCPKNCDGDGGASPCCKHCEDQHHQEAAKAGAAKVGEQKLTAAKACRGEN</sequence>
<evidence type="ECO:0000256" key="3">
    <source>
        <dbReference type="ARBA" id="ARBA00022473"/>
    </source>
</evidence>
<feature type="domain" description="CHRD" evidence="10">
    <location>
        <begin position="235"/>
        <end position="355"/>
    </location>
</feature>
<name>A0A2T7PPX0_POMCA</name>
<dbReference type="Proteomes" id="UP000245119">
    <property type="component" value="Linkage Group LG2"/>
</dbReference>
<feature type="domain" description="VWFC" evidence="9">
    <location>
        <begin position="888"/>
        <end position="952"/>
    </location>
</feature>
<dbReference type="OrthoDB" id="9829321at2759"/>